<comment type="caution">
    <text evidence="1">The sequence shown here is derived from an EMBL/GenBank/DDBJ whole genome shotgun (WGS) entry which is preliminary data.</text>
</comment>
<dbReference type="STRING" id="180088.A0A1J8QIK0"/>
<feature type="non-terminal residue" evidence="1">
    <location>
        <position position="230"/>
    </location>
</feature>
<dbReference type="Proteomes" id="UP000183567">
    <property type="component" value="Unassembled WGS sequence"/>
</dbReference>
<proteinExistence type="predicted"/>
<accession>A0A1J8QIK0</accession>
<dbReference type="SUPFAM" id="SSF54427">
    <property type="entry name" value="NTF2-like"/>
    <property type="match status" value="1"/>
</dbReference>
<evidence type="ECO:0000313" key="1">
    <source>
        <dbReference type="EMBL" id="OJA09266.1"/>
    </source>
</evidence>
<protein>
    <recommendedName>
        <fullName evidence="3">FAD/NAD(P)-binding domain-containing protein</fullName>
    </recommendedName>
</protein>
<reference evidence="1 2" key="1">
    <citation type="submission" date="2016-03" db="EMBL/GenBank/DDBJ databases">
        <title>Comparative genomics of the ectomycorrhizal sister species Rhizopogon vinicolor and Rhizopogon vesiculosus (Basidiomycota: Boletales) reveals a divergence of the mating type B locus.</title>
        <authorList>
            <person name="Mujic A.B."/>
            <person name="Kuo A."/>
            <person name="Tritt A."/>
            <person name="Lipzen A."/>
            <person name="Chen C."/>
            <person name="Johnson J."/>
            <person name="Sharma A."/>
            <person name="Barry K."/>
            <person name="Grigoriev I.V."/>
            <person name="Spatafora J.W."/>
        </authorList>
    </citation>
    <scope>NUCLEOTIDE SEQUENCE [LARGE SCALE GENOMIC DNA]</scope>
    <source>
        <strain evidence="1 2">AM-OR11-056</strain>
    </source>
</reference>
<dbReference type="Gene3D" id="3.50.50.60">
    <property type="entry name" value="FAD/NAD(P)-binding domain"/>
    <property type="match status" value="1"/>
</dbReference>
<dbReference type="OrthoDB" id="74360at2759"/>
<dbReference type="InterPro" id="IPR032710">
    <property type="entry name" value="NTF2-like_dom_sf"/>
</dbReference>
<dbReference type="EMBL" id="LVVM01005977">
    <property type="protein sequence ID" value="OJA09266.1"/>
    <property type="molecule type" value="Genomic_DNA"/>
</dbReference>
<gene>
    <name evidence="1" type="ORF">AZE42_02001</name>
</gene>
<keyword evidence="2" id="KW-1185">Reference proteome</keyword>
<dbReference type="AlphaFoldDB" id="A0A1J8QIK0"/>
<name>A0A1J8QIK0_9AGAM</name>
<dbReference type="InterPro" id="IPR036188">
    <property type="entry name" value="FAD/NAD-bd_sf"/>
</dbReference>
<organism evidence="1 2">
    <name type="scientific">Rhizopogon vesiculosus</name>
    <dbReference type="NCBI Taxonomy" id="180088"/>
    <lineage>
        <taxon>Eukaryota</taxon>
        <taxon>Fungi</taxon>
        <taxon>Dikarya</taxon>
        <taxon>Basidiomycota</taxon>
        <taxon>Agaricomycotina</taxon>
        <taxon>Agaricomycetes</taxon>
        <taxon>Agaricomycetidae</taxon>
        <taxon>Boletales</taxon>
        <taxon>Suillineae</taxon>
        <taxon>Rhizopogonaceae</taxon>
        <taxon>Rhizopogon</taxon>
    </lineage>
</organism>
<evidence type="ECO:0008006" key="3">
    <source>
        <dbReference type="Google" id="ProtNLM"/>
    </source>
</evidence>
<dbReference type="SUPFAM" id="SSF51971">
    <property type="entry name" value="Nucleotide-binding domain"/>
    <property type="match status" value="1"/>
</dbReference>
<evidence type="ECO:0000313" key="2">
    <source>
        <dbReference type="Proteomes" id="UP000183567"/>
    </source>
</evidence>
<sequence>MATDPFPQRLPTIDQLGVIDVSSVSESPSEVATEWLNTFSAAITQIDAGAVVDLFLEDGFWKDVIALTWDLRTFEGRKDITKLLDARLAATGLREIRLLEEPLREPVLQRMFPDLAWVRFCFGFTTKHGNGTGVVYLVPLPDSKWKAYSLLTCLDSLTEFPERVGPLRNQKVDHGTWEESRRQEIEFTTDDPTVLVIGAGHAGLNIAARLKYLSVSTLIVDKKLRVGDNV</sequence>